<sequence>MTGPVAEQKLLERLLQLSRRNQYDVFTRFVWPSEIEHDRPWCDEDLLTTFGTQIHEALGESALISLSHWECINFFSLNVHGIKGALAFLMMAFYEPRYRDISEYLHVFVAEENGHMWFFAKFCLDYVGKIYPAAALPTGSAANLVERDLLLFASTLIFEEYVDFYNYKVSKSPNVPAIVREINHQHHLDESRHISFGREIVQRLYAQVLEQDASQATVDRVRKAIEKTFVYFIGQMYNPRVYADAQVIALSGMQNAAALRNRLRNDPSRRAFHQLWFKRTADFFVKHGILLDTACLSA</sequence>
<protein>
    <submittedName>
        <fullName evidence="1">Diiron oxygenase</fullName>
    </submittedName>
</protein>
<dbReference type="Proteomes" id="UP000664800">
    <property type="component" value="Unassembled WGS sequence"/>
</dbReference>
<evidence type="ECO:0000313" key="2">
    <source>
        <dbReference type="Proteomes" id="UP000664800"/>
    </source>
</evidence>
<dbReference type="SUPFAM" id="SSF47240">
    <property type="entry name" value="Ferritin-like"/>
    <property type="match status" value="1"/>
</dbReference>
<dbReference type="EMBL" id="JAFKMR010000019">
    <property type="protein sequence ID" value="MBN8744609.1"/>
    <property type="molecule type" value="Genomic_DNA"/>
</dbReference>
<dbReference type="GO" id="GO:0016491">
    <property type="term" value="F:oxidoreductase activity"/>
    <property type="evidence" value="ECO:0007669"/>
    <property type="project" value="InterPro"/>
</dbReference>
<accession>A0A8I1SXH2</accession>
<evidence type="ECO:0000313" key="1">
    <source>
        <dbReference type="EMBL" id="MBN8744609.1"/>
    </source>
</evidence>
<gene>
    <name evidence="1" type="ORF">J0I24_09910</name>
</gene>
<name>A0A8I1SXH2_THIA3</name>
<reference evidence="1" key="1">
    <citation type="submission" date="2021-02" db="EMBL/GenBank/DDBJ databases">
        <title>Thiocyanate and organic carbon inputs drive convergent selection for specific autotrophic Afipia and Thiobacillus strains within complex microbiomes.</title>
        <authorList>
            <person name="Huddy R.J."/>
            <person name="Sachdeva R."/>
            <person name="Kadzinga F."/>
            <person name="Kantor R.S."/>
            <person name="Harrison S.T.L."/>
            <person name="Banfield J.F."/>
        </authorList>
    </citation>
    <scope>NUCLEOTIDE SEQUENCE</scope>
    <source>
        <strain evidence="1">SCN18_13_7_16_R3_B_64_19</strain>
    </source>
</reference>
<comment type="caution">
    <text evidence="1">The sequence shown here is derived from an EMBL/GenBank/DDBJ whole genome shotgun (WGS) entry which is preliminary data.</text>
</comment>
<dbReference type="Gene3D" id="1.10.620.20">
    <property type="entry name" value="Ribonucleotide Reductase, subunit A"/>
    <property type="match status" value="1"/>
</dbReference>
<dbReference type="RefSeq" id="WP_112488006.1">
    <property type="nucleotide sequence ID" value="NZ_JAFKMR010000019.1"/>
</dbReference>
<dbReference type="InterPro" id="IPR025859">
    <property type="entry name" value="AurF/CmlI"/>
</dbReference>
<dbReference type="AlphaFoldDB" id="A0A8I1SXH2"/>
<dbReference type="InterPro" id="IPR009078">
    <property type="entry name" value="Ferritin-like_SF"/>
</dbReference>
<dbReference type="InterPro" id="IPR012348">
    <property type="entry name" value="RNR-like"/>
</dbReference>
<dbReference type="Pfam" id="PF11583">
    <property type="entry name" value="AurF"/>
    <property type="match status" value="1"/>
</dbReference>
<proteinExistence type="predicted"/>
<organism evidence="1 2">
    <name type="scientific">Thiomonas arsenitoxydans (strain DSM 22701 / CIP 110005 / 3As)</name>
    <dbReference type="NCBI Taxonomy" id="426114"/>
    <lineage>
        <taxon>Bacteria</taxon>
        <taxon>Pseudomonadati</taxon>
        <taxon>Pseudomonadota</taxon>
        <taxon>Betaproteobacteria</taxon>
        <taxon>Burkholderiales</taxon>
        <taxon>Thiomonas</taxon>
    </lineage>
</organism>